<feature type="transmembrane region" description="Helical" evidence="8">
    <location>
        <begin position="341"/>
        <end position="368"/>
    </location>
</feature>
<evidence type="ECO:0000256" key="1">
    <source>
        <dbReference type="ARBA" id="ARBA00004651"/>
    </source>
</evidence>
<keyword evidence="7 8" id="KW-0472">Membrane</keyword>
<feature type="transmembrane region" description="Helical" evidence="8">
    <location>
        <begin position="213"/>
        <end position="237"/>
    </location>
</feature>
<reference evidence="9 10" key="1">
    <citation type="submission" date="2014-11" db="EMBL/GenBank/DDBJ databases">
        <authorList>
            <person name="Urmite Genomes Urmite Genomes"/>
        </authorList>
    </citation>
    <scope>NUCLEOTIDE SEQUENCE [LARGE SCALE GENOMIC DNA]</scope>
    <source>
        <strain evidence="9 10">Oc5</strain>
    </source>
</reference>
<dbReference type="PANTHER" id="PTHR30047">
    <property type="entry name" value="HIGH-AFFINITY CHOLINE TRANSPORT PROTEIN-RELATED"/>
    <property type="match status" value="1"/>
</dbReference>
<sequence>MFKNNLILRVSLIISLSFMVFGIVFREWLEKAAPAFLSFNVNYFGPIYLVVSLLIVITSIYLMFSKYGSIKLGKDSDQPEFSTLSWISMLFAAGMGIGLVFWATAEPVMHYTSPPVGEGLTSESAELSIKYTFFHWGLHPWALFGLVGLGMAYFQFRKNLPARVSSIFYPVLGDRIYGPWGKTIDIYAIFITVIGIAQAFGLGAIQISEGANFLWGFSNTIAVSMIIIIVGTILFMISALTGVNRGIKYLSNFNMLLALSLMLFIFLIGPTKQIIDIFISGTGSYLSDILTMSSQLAPFNGDQQNWVSNWTIFYLAWWLTWASFVGAFISRISKGRTIREFVIAVLFFPTILCFIWFSIFGGAGIHLIHDLGNSMLGDAVNTDVTQALFSFLEYFPLSSLTSALMMLLCLVFFITSADSGTFVLAMFSSEGNINPDNKIKFIWGLVIFCISAVFILAGGLETIKTVVIVVSTPFIIFMLFMTYTILKALKSEFKYSKVKKEEEVKSKTG</sequence>
<dbReference type="Proteomes" id="UP000040453">
    <property type="component" value="Unassembled WGS sequence"/>
</dbReference>
<feature type="transmembrane region" description="Helical" evidence="8">
    <location>
        <begin position="466"/>
        <end position="486"/>
    </location>
</feature>
<evidence type="ECO:0000256" key="5">
    <source>
        <dbReference type="ARBA" id="ARBA00022692"/>
    </source>
</evidence>
<evidence type="ECO:0000256" key="7">
    <source>
        <dbReference type="ARBA" id="ARBA00023136"/>
    </source>
</evidence>
<feature type="transmembrane region" description="Helical" evidence="8">
    <location>
        <begin position="403"/>
        <end position="427"/>
    </location>
</feature>
<keyword evidence="6 8" id="KW-1133">Transmembrane helix</keyword>
<dbReference type="OrthoDB" id="9775735at2"/>
<gene>
    <name evidence="9" type="primary">opuD_6</name>
    <name evidence="9" type="ORF">BN997_02958</name>
</gene>
<feature type="transmembrane region" description="Helical" evidence="8">
    <location>
        <begin position="439"/>
        <end position="460"/>
    </location>
</feature>
<evidence type="ECO:0000256" key="8">
    <source>
        <dbReference type="SAM" id="Phobius"/>
    </source>
</evidence>
<protein>
    <submittedName>
        <fullName evidence="9">Glycine betaine transporter OpuD</fullName>
    </submittedName>
</protein>
<organism evidence="9 10">
    <name type="scientific">Oceanobacillus oncorhynchi</name>
    <dbReference type="NCBI Taxonomy" id="545501"/>
    <lineage>
        <taxon>Bacteria</taxon>
        <taxon>Bacillati</taxon>
        <taxon>Bacillota</taxon>
        <taxon>Bacilli</taxon>
        <taxon>Bacillales</taxon>
        <taxon>Bacillaceae</taxon>
        <taxon>Oceanobacillus</taxon>
    </lineage>
</organism>
<evidence type="ECO:0000256" key="2">
    <source>
        <dbReference type="ARBA" id="ARBA00005658"/>
    </source>
</evidence>
<dbReference type="GO" id="GO:0022857">
    <property type="term" value="F:transmembrane transporter activity"/>
    <property type="evidence" value="ECO:0007669"/>
    <property type="project" value="InterPro"/>
</dbReference>
<accession>A0A0A1MTQ8</accession>
<name>A0A0A1MTQ8_9BACI</name>
<evidence type="ECO:0000256" key="6">
    <source>
        <dbReference type="ARBA" id="ARBA00022989"/>
    </source>
</evidence>
<feature type="transmembrane region" description="Helical" evidence="8">
    <location>
        <begin position="310"/>
        <end position="329"/>
    </location>
</feature>
<dbReference type="PANTHER" id="PTHR30047:SF7">
    <property type="entry name" value="HIGH-AFFINITY CHOLINE TRANSPORT PROTEIN"/>
    <property type="match status" value="1"/>
</dbReference>
<proteinExistence type="inferred from homology"/>
<comment type="similarity">
    <text evidence="2">Belongs to the BCCT transporter (TC 2.A.15) family.</text>
</comment>
<dbReference type="InterPro" id="IPR000060">
    <property type="entry name" value="BCCT_transptr"/>
</dbReference>
<feature type="transmembrane region" description="Helical" evidence="8">
    <location>
        <begin position="84"/>
        <end position="105"/>
    </location>
</feature>
<dbReference type="NCBIfam" id="TIGR00842">
    <property type="entry name" value="bcct"/>
    <property type="match status" value="1"/>
</dbReference>
<feature type="transmembrane region" description="Helical" evidence="8">
    <location>
        <begin position="133"/>
        <end position="154"/>
    </location>
</feature>
<dbReference type="AlphaFoldDB" id="A0A0A1MTQ8"/>
<comment type="subcellular location">
    <subcellularLocation>
        <location evidence="1">Cell membrane</location>
        <topology evidence="1">Multi-pass membrane protein</topology>
    </subcellularLocation>
</comment>
<dbReference type="RefSeq" id="WP_042533262.1">
    <property type="nucleotide sequence ID" value="NZ_CDGG01000001.1"/>
</dbReference>
<feature type="transmembrane region" description="Helical" evidence="8">
    <location>
        <begin position="249"/>
        <end position="268"/>
    </location>
</feature>
<evidence type="ECO:0000313" key="9">
    <source>
        <dbReference type="EMBL" id="CEI83069.1"/>
    </source>
</evidence>
<dbReference type="GO" id="GO:0005886">
    <property type="term" value="C:plasma membrane"/>
    <property type="evidence" value="ECO:0007669"/>
    <property type="project" value="UniProtKB-SubCell"/>
</dbReference>
<feature type="transmembrane region" description="Helical" evidence="8">
    <location>
        <begin position="45"/>
        <end position="64"/>
    </location>
</feature>
<evidence type="ECO:0000256" key="3">
    <source>
        <dbReference type="ARBA" id="ARBA00022448"/>
    </source>
</evidence>
<feature type="transmembrane region" description="Helical" evidence="8">
    <location>
        <begin position="186"/>
        <end position="207"/>
    </location>
</feature>
<keyword evidence="4" id="KW-1003">Cell membrane</keyword>
<keyword evidence="10" id="KW-1185">Reference proteome</keyword>
<evidence type="ECO:0000313" key="10">
    <source>
        <dbReference type="Proteomes" id="UP000040453"/>
    </source>
</evidence>
<feature type="transmembrane region" description="Helical" evidence="8">
    <location>
        <begin position="7"/>
        <end position="25"/>
    </location>
</feature>
<keyword evidence="3" id="KW-0813">Transport</keyword>
<keyword evidence="5 8" id="KW-0812">Transmembrane</keyword>
<evidence type="ECO:0000256" key="4">
    <source>
        <dbReference type="ARBA" id="ARBA00022475"/>
    </source>
</evidence>
<dbReference type="Pfam" id="PF02028">
    <property type="entry name" value="BCCT"/>
    <property type="match status" value="1"/>
</dbReference>
<dbReference type="EMBL" id="CDGG01000001">
    <property type="protein sequence ID" value="CEI83069.1"/>
    <property type="molecule type" value="Genomic_DNA"/>
</dbReference>